<dbReference type="InParanoid" id="A0A165CF84"/>
<dbReference type="AlphaFoldDB" id="A0A165CF84"/>
<evidence type="ECO:0000313" key="3">
    <source>
        <dbReference type="EMBL" id="KZT50696.1"/>
    </source>
</evidence>
<dbReference type="Proteomes" id="UP000076842">
    <property type="component" value="Unassembled WGS sequence"/>
</dbReference>
<evidence type="ECO:0000256" key="1">
    <source>
        <dbReference type="SAM" id="MobiDB-lite"/>
    </source>
</evidence>
<dbReference type="Pfam" id="PF20236">
    <property type="entry name" value="DUF6593"/>
    <property type="match status" value="1"/>
</dbReference>
<sequence length="340" mass="37167">MSSPPTPGMPLGPAPSRQASGRAPRPPITQAPADPLGLSLEDQVLRPLAYELVLASPDLGNTALISRHDGSPPWFEVHTFVTAAPQGPPPIATGTMQTGAESTEGTARPPNRVTRVRRRPHHRQPNDGDVLCLLVAVSDADRDMTIQFPGQPLPVKVRKFFKKGLINSDVYAFADARGNKWEWRERRYGYDMSLHEADKPDHHVIARYTSGVGTNNRPYLEYSPQGHLMLDLVVATFFALENSRRALNARPSMFRALSRVGSILRSPGPGEGSRHTPPAREEPPAVAPEDLLPPIPAMASLRTSLSTPPPVSPASPVGSMHPPMPEPRRSSQRQRDLPER</sequence>
<accession>A0A165CF84</accession>
<evidence type="ECO:0000313" key="4">
    <source>
        <dbReference type="Proteomes" id="UP000076842"/>
    </source>
</evidence>
<feature type="region of interest" description="Disordered" evidence="1">
    <location>
        <begin position="263"/>
        <end position="340"/>
    </location>
</feature>
<dbReference type="EMBL" id="KV424151">
    <property type="protein sequence ID" value="KZT50696.1"/>
    <property type="molecule type" value="Genomic_DNA"/>
</dbReference>
<keyword evidence="4" id="KW-1185">Reference proteome</keyword>
<feature type="compositionally biased region" description="Basic and acidic residues" evidence="1">
    <location>
        <begin position="272"/>
        <end position="283"/>
    </location>
</feature>
<dbReference type="OrthoDB" id="3360976at2759"/>
<feature type="compositionally biased region" description="Basic and acidic residues" evidence="1">
    <location>
        <begin position="326"/>
        <end position="340"/>
    </location>
</feature>
<feature type="compositionally biased region" description="Pro residues" evidence="1">
    <location>
        <begin position="1"/>
        <end position="13"/>
    </location>
</feature>
<proteinExistence type="predicted"/>
<evidence type="ECO:0000259" key="2">
    <source>
        <dbReference type="Pfam" id="PF20236"/>
    </source>
</evidence>
<feature type="domain" description="DUF6593" evidence="2">
    <location>
        <begin position="110"/>
        <end position="245"/>
    </location>
</feature>
<name>A0A165CF84_9BASI</name>
<dbReference type="InterPro" id="IPR046528">
    <property type="entry name" value="DUF6593"/>
</dbReference>
<protein>
    <recommendedName>
        <fullName evidence="2">DUF6593 domain-containing protein</fullName>
    </recommendedName>
</protein>
<organism evidence="3 4">
    <name type="scientific">Calocera cornea HHB12733</name>
    <dbReference type="NCBI Taxonomy" id="1353952"/>
    <lineage>
        <taxon>Eukaryota</taxon>
        <taxon>Fungi</taxon>
        <taxon>Dikarya</taxon>
        <taxon>Basidiomycota</taxon>
        <taxon>Agaricomycotina</taxon>
        <taxon>Dacrymycetes</taxon>
        <taxon>Dacrymycetales</taxon>
        <taxon>Dacrymycetaceae</taxon>
        <taxon>Calocera</taxon>
    </lineage>
</organism>
<reference evidence="3 4" key="1">
    <citation type="journal article" date="2016" name="Mol. Biol. Evol.">
        <title>Comparative Genomics of Early-Diverging Mushroom-Forming Fungi Provides Insights into the Origins of Lignocellulose Decay Capabilities.</title>
        <authorList>
            <person name="Nagy L.G."/>
            <person name="Riley R."/>
            <person name="Tritt A."/>
            <person name="Adam C."/>
            <person name="Daum C."/>
            <person name="Floudas D."/>
            <person name="Sun H."/>
            <person name="Yadav J.S."/>
            <person name="Pangilinan J."/>
            <person name="Larsson K.H."/>
            <person name="Matsuura K."/>
            <person name="Barry K."/>
            <person name="Labutti K."/>
            <person name="Kuo R."/>
            <person name="Ohm R.A."/>
            <person name="Bhattacharya S.S."/>
            <person name="Shirouzu T."/>
            <person name="Yoshinaga Y."/>
            <person name="Martin F.M."/>
            <person name="Grigoriev I.V."/>
            <person name="Hibbett D.S."/>
        </authorList>
    </citation>
    <scope>NUCLEOTIDE SEQUENCE [LARGE SCALE GENOMIC DNA]</scope>
    <source>
        <strain evidence="3 4">HHB12733</strain>
    </source>
</reference>
<feature type="region of interest" description="Disordered" evidence="1">
    <location>
        <begin position="1"/>
        <end position="35"/>
    </location>
</feature>
<gene>
    <name evidence="3" type="ORF">CALCODRAFT_170398</name>
</gene>